<dbReference type="Gene3D" id="3.40.50.2000">
    <property type="entry name" value="Glycogen Phosphorylase B"/>
    <property type="match status" value="1"/>
</dbReference>
<protein>
    <recommendedName>
        <fullName evidence="5 14">GDP-Man:Man(3)GlcNAc(2)-PP-Dol alpha-1,2-mannosyltransferase</fullName>
        <ecNumber evidence="4 14">2.4.1.131</ecNumber>
    </recommendedName>
</protein>
<name>A0AA36GT11_CYLNA</name>
<keyword evidence="11" id="KW-0472">Membrane</keyword>
<evidence type="ECO:0000256" key="5">
    <source>
        <dbReference type="ARBA" id="ARBA00022018"/>
    </source>
</evidence>
<comment type="similarity">
    <text evidence="3 14">Belongs to the glycosyltransferase group 1 family. Glycosyltransferase 4 subfamily.</text>
</comment>
<feature type="domain" description="ALG11 mannosyltransferase N-terminal" evidence="17">
    <location>
        <begin position="23"/>
        <end position="230"/>
    </location>
</feature>
<dbReference type="EC" id="2.4.1.131" evidence="4 14"/>
<evidence type="ECO:0000256" key="11">
    <source>
        <dbReference type="ARBA" id="ARBA00023136"/>
    </source>
</evidence>
<keyword evidence="10" id="KW-1133">Transmembrane helix</keyword>
<feature type="signal peptide" evidence="15">
    <location>
        <begin position="1"/>
        <end position="18"/>
    </location>
</feature>
<feature type="chain" id="PRO_5041311195" description="GDP-Man:Man(3)GlcNAc(2)-PP-Dol alpha-1,2-mannosyltransferase" evidence="15">
    <location>
        <begin position="19"/>
        <end position="460"/>
    </location>
</feature>
<dbReference type="Pfam" id="PF15924">
    <property type="entry name" value="ALG11_N"/>
    <property type="match status" value="1"/>
</dbReference>
<dbReference type="GO" id="GO:0006487">
    <property type="term" value="P:protein N-linked glycosylation"/>
    <property type="evidence" value="ECO:0007669"/>
    <property type="project" value="TreeGrafter"/>
</dbReference>
<dbReference type="InterPro" id="IPR038013">
    <property type="entry name" value="ALG11"/>
</dbReference>
<evidence type="ECO:0000313" key="18">
    <source>
        <dbReference type="EMBL" id="CAJ0597733.1"/>
    </source>
</evidence>
<evidence type="ECO:0000256" key="8">
    <source>
        <dbReference type="ARBA" id="ARBA00022692"/>
    </source>
</evidence>
<keyword evidence="6 14" id="KW-0328">Glycosyltransferase</keyword>
<evidence type="ECO:0000256" key="4">
    <source>
        <dbReference type="ARBA" id="ARBA00012645"/>
    </source>
</evidence>
<dbReference type="PANTHER" id="PTHR45919:SF1">
    <property type="entry name" value="GDP-MAN:MAN(3)GLCNAC(2)-PP-DOL ALPHA-1,2-MANNOSYLTRANSFERASE"/>
    <property type="match status" value="1"/>
</dbReference>
<keyword evidence="7 14" id="KW-0808">Transferase</keyword>
<sequence length="460" mass="53152">MYFWILFFIAAFIVLIRNRRKRDVIAFFHPYCNAGGGGERVLWCAIRTMQQKWPHLQYYVYSGDYDATKEQILLKAKQRFGITIDPRNVHFVFLRLRPLVEAYLYPRFTLLFQSLGGLFLGLEALLKLNPSVFIDTMGYNLTLPLFRWIAGSRVSAYVHYPIISCDMIDLVSRRERTYNNADFIAQNDLLSHAKLAYYRMFAFFYGLSGRAAEVVMVNGSWTGGHIKRIWGCDVNVVFPPCDVSSFLNLEQISEDKFAHDRVLRIISIGQIRPEKNHQLQLEVLRSLKEKLQERRDDEVTVELTIAGGCRNTEDQARVQKLKSLSKAWDLTENVKWKLNVVYEELLDALSESMISIHTMWNEHFGISVVEGMAAGTIMLAHDSGGPELDILRPADLNKQEQPLGFLASTKEDYVQLIQHILDMSRAEREQIREAARSSVNRFSEPEFERNWMHAVEPLLS</sequence>
<evidence type="ECO:0000256" key="9">
    <source>
        <dbReference type="ARBA" id="ARBA00022824"/>
    </source>
</evidence>
<feature type="domain" description="Glycosyl transferase family 1" evidence="16">
    <location>
        <begin position="260"/>
        <end position="437"/>
    </location>
</feature>
<gene>
    <name evidence="18" type="ORF">CYNAS_LOCUS9716</name>
</gene>
<accession>A0AA36GT11</accession>
<evidence type="ECO:0000259" key="17">
    <source>
        <dbReference type="Pfam" id="PF15924"/>
    </source>
</evidence>
<reference evidence="18" key="1">
    <citation type="submission" date="2023-07" db="EMBL/GenBank/DDBJ databases">
        <authorList>
            <consortium name="CYATHOMIX"/>
        </authorList>
    </citation>
    <scope>NUCLEOTIDE SEQUENCE</scope>
    <source>
        <strain evidence="18">N/A</strain>
    </source>
</reference>
<keyword evidence="9 14" id="KW-0256">Endoplasmic reticulum</keyword>
<dbReference type="SUPFAM" id="SSF53756">
    <property type="entry name" value="UDP-Glycosyltransferase/glycogen phosphorylase"/>
    <property type="match status" value="1"/>
</dbReference>
<dbReference type="Pfam" id="PF00534">
    <property type="entry name" value="Glycos_transf_1"/>
    <property type="match status" value="1"/>
</dbReference>
<evidence type="ECO:0000256" key="7">
    <source>
        <dbReference type="ARBA" id="ARBA00022679"/>
    </source>
</evidence>
<evidence type="ECO:0000256" key="6">
    <source>
        <dbReference type="ARBA" id="ARBA00022676"/>
    </source>
</evidence>
<dbReference type="CDD" id="cd03806">
    <property type="entry name" value="GT4_ALG11-like"/>
    <property type="match status" value="1"/>
</dbReference>
<evidence type="ECO:0000256" key="2">
    <source>
        <dbReference type="ARBA" id="ARBA00004922"/>
    </source>
</evidence>
<dbReference type="InterPro" id="IPR031814">
    <property type="entry name" value="ALG11_N"/>
</dbReference>
<evidence type="ECO:0000256" key="10">
    <source>
        <dbReference type="ARBA" id="ARBA00022989"/>
    </source>
</evidence>
<organism evidence="18 19">
    <name type="scientific">Cylicocyclus nassatus</name>
    <name type="common">Nematode worm</name>
    <dbReference type="NCBI Taxonomy" id="53992"/>
    <lineage>
        <taxon>Eukaryota</taxon>
        <taxon>Metazoa</taxon>
        <taxon>Ecdysozoa</taxon>
        <taxon>Nematoda</taxon>
        <taxon>Chromadorea</taxon>
        <taxon>Rhabditida</taxon>
        <taxon>Rhabditina</taxon>
        <taxon>Rhabditomorpha</taxon>
        <taxon>Strongyloidea</taxon>
        <taxon>Strongylidae</taxon>
        <taxon>Cylicocyclus</taxon>
    </lineage>
</organism>
<dbReference type="GO" id="GO:0004377">
    <property type="term" value="F:GDP-Man:Man(3)GlcNAc(2)-PP-Dol alpha-1,2-mannosyltransferase activity"/>
    <property type="evidence" value="ECO:0007669"/>
    <property type="project" value="UniProtKB-UniRule"/>
</dbReference>
<evidence type="ECO:0000256" key="1">
    <source>
        <dbReference type="ARBA" id="ARBA00004389"/>
    </source>
</evidence>
<keyword evidence="15" id="KW-0732">Signal</keyword>
<dbReference type="Proteomes" id="UP001176961">
    <property type="component" value="Unassembled WGS sequence"/>
</dbReference>
<evidence type="ECO:0000256" key="12">
    <source>
        <dbReference type="ARBA" id="ARBA00045065"/>
    </source>
</evidence>
<comment type="function">
    <text evidence="13">GDP-Man:Man(3)GlcNAc(2)-PP-Dol alpha-1,2-mannosyltransferase that operates in the biosynthetic pathway of dolichol-linked oligosaccharides, the glycan precursors employed in protein asparagine (N)-glycosylation. The assembly of dolichol-linked oligosaccharides begins on the cytosolic side of the endoplasmic reticulum membrane and finishes in its lumen. The sequential addition of sugars to dolichol pyrophosphate produces dolichol-linked oligosaccharides containing fourteen sugars, including two GlcNAcs, nine mannoses and three glucoses. Once assembled, the oligosaccharide is transferred from the lipid to nascent proteins by oligosaccharyltransferases. Catalyzes, on the cytoplasmic face of the endoplasmic reticulum, the addition of the fourth and fifth mannose residues to the dolichol-linked oligosaccharide chain, to produce Man(5)GlcNAc(2)-PP-dolichol core oligosaccharide. Man(5)GlcNAc(2)-PP-dolichol is a substrate for ALG3, the following enzyme in the biosynthetic pathway.</text>
</comment>
<comment type="caution">
    <text evidence="18">The sequence shown here is derived from an EMBL/GenBank/DDBJ whole genome shotgun (WGS) entry which is preliminary data.</text>
</comment>
<dbReference type="InterPro" id="IPR001296">
    <property type="entry name" value="Glyco_trans_1"/>
</dbReference>
<dbReference type="PANTHER" id="PTHR45919">
    <property type="entry name" value="GDP-MAN:MAN(3)GLCNAC(2)-PP-DOL ALPHA-1,2-MANNOSYLTRANSFERASE"/>
    <property type="match status" value="1"/>
</dbReference>
<evidence type="ECO:0000256" key="13">
    <source>
        <dbReference type="ARBA" id="ARBA00045128"/>
    </source>
</evidence>
<dbReference type="AlphaFoldDB" id="A0AA36GT11"/>
<proteinExistence type="inferred from homology"/>
<dbReference type="EMBL" id="CATQJL010000223">
    <property type="protein sequence ID" value="CAJ0597733.1"/>
    <property type="molecule type" value="Genomic_DNA"/>
</dbReference>
<evidence type="ECO:0000256" key="15">
    <source>
        <dbReference type="SAM" id="SignalP"/>
    </source>
</evidence>
<keyword evidence="19" id="KW-1185">Reference proteome</keyword>
<keyword evidence="8" id="KW-0812">Transmembrane</keyword>
<comment type="pathway">
    <text evidence="2 14">Protein modification; protein glycosylation.</text>
</comment>
<evidence type="ECO:0000259" key="16">
    <source>
        <dbReference type="Pfam" id="PF00534"/>
    </source>
</evidence>
<evidence type="ECO:0000313" key="19">
    <source>
        <dbReference type="Proteomes" id="UP001176961"/>
    </source>
</evidence>
<dbReference type="GO" id="GO:0005789">
    <property type="term" value="C:endoplasmic reticulum membrane"/>
    <property type="evidence" value="ECO:0007669"/>
    <property type="project" value="UniProtKB-SubCell"/>
</dbReference>
<evidence type="ECO:0000256" key="3">
    <source>
        <dbReference type="ARBA" id="ARBA00009481"/>
    </source>
</evidence>
<comment type="subcellular location">
    <subcellularLocation>
        <location evidence="1">Endoplasmic reticulum membrane</location>
        <topology evidence="1">Single-pass membrane protein</topology>
    </subcellularLocation>
</comment>
<comment type="catalytic activity">
    <reaction evidence="12 14">
        <text>an alpha-D-Man-(1-&gt;3)-[alpha-D-Man-(1-&gt;6)]-beta-D-Man-(1-&gt;4)-beta-D-GlcNAc-(1-&gt;4)-alpha-D-GlcNAc-diphospho-di-trans,poly-cis-dolichol + 2 GDP-alpha-D-mannose = an alpha-D-Man-(1-&gt;2)-alpha-D-Man-(1-&gt;2)-alpha-D-Man-(1-&gt;3)-[alpha-D-Man-(1-&gt;6)]-beta-D-Man-(1-&gt;4)-beta-D-GlcNAc-(1-&gt;4)-alpha-D-GlcNAc-diphospho-di-trans,poly-cis-dolichol + 2 GDP + 2 H(+)</text>
        <dbReference type="Rhea" id="RHEA:29523"/>
        <dbReference type="Rhea" id="RHEA-COMP:19515"/>
        <dbReference type="Rhea" id="RHEA-COMP:19516"/>
        <dbReference type="ChEBI" id="CHEBI:15378"/>
        <dbReference type="ChEBI" id="CHEBI:57527"/>
        <dbReference type="ChEBI" id="CHEBI:58189"/>
        <dbReference type="ChEBI" id="CHEBI:132511"/>
        <dbReference type="ChEBI" id="CHEBI:132515"/>
        <dbReference type="EC" id="2.4.1.131"/>
    </reaction>
    <physiologicalReaction direction="left-to-right" evidence="12 14">
        <dbReference type="Rhea" id="RHEA:29524"/>
    </physiologicalReaction>
</comment>
<evidence type="ECO:0000256" key="14">
    <source>
        <dbReference type="RuleBase" id="RU367051"/>
    </source>
</evidence>